<protein>
    <submittedName>
        <fullName evidence="2">Transposase</fullName>
    </submittedName>
</protein>
<reference evidence="2" key="1">
    <citation type="submission" date="2022-08" db="EMBL/GenBank/DDBJ databases">
        <title>Novel Bdellovibrio Species Isolated from Svalbard: Designation Bdellovibrio svalbardensis.</title>
        <authorList>
            <person name="Mitchell R.J."/>
            <person name="Choi S.Y."/>
        </authorList>
    </citation>
    <scope>NUCLEOTIDE SEQUENCE</scope>
    <source>
        <strain evidence="2">PAP01</strain>
    </source>
</reference>
<accession>A0ABT6DN37</accession>
<evidence type="ECO:0000313" key="2">
    <source>
        <dbReference type="EMBL" id="MDG0818295.1"/>
    </source>
</evidence>
<comment type="caution">
    <text evidence="2">The sequence shown here is derived from an EMBL/GenBank/DDBJ whole genome shotgun (WGS) entry which is preliminary data.</text>
</comment>
<feature type="coiled-coil region" evidence="1">
    <location>
        <begin position="59"/>
        <end position="86"/>
    </location>
</feature>
<dbReference type="Proteomes" id="UP001152321">
    <property type="component" value="Unassembled WGS sequence"/>
</dbReference>
<keyword evidence="1" id="KW-0175">Coiled coil</keyword>
<sequence>MSVVSYKKRTQEEVEAIVKEVEDGHSNADICNKYGVSETALYRILLKHRGLGFADQQRSSSDKKKVNRLEKKIKEQEQEIKLLRAALKKF</sequence>
<dbReference type="InterPro" id="IPR002514">
    <property type="entry name" value="Transposase_8"/>
</dbReference>
<organism evidence="2 3">
    <name type="scientific">Bdellovibrio svalbardensis</name>
    <dbReference type="NCBI Taxonomy" id="2972972"/>
    <lineage>
        <taxon>Bacteria</taxon>
        <taxon>Pseudomonadati</taxon>
        <taxon>Bdellovibrionota</taxon>
        <taxon>Bdellovibrionia</taxon>
        <taxon>Bdellovibrionales</taxon>
        <taxon>Pseudobdellovibrionaceae</taxon>
        <taxon>Bdellovibrio</taxon>
    </lineage>
</organism>
<name>A0ABT6DN37_9BACT</name>
<proteinExistence type="predicted"/>
<dbReference type="EMBL" id="JANRMI010000009">
    <property type="protein sequence ID" value="MDG0818295.1"/>
    <property type="molecule type" value="Genomic_DNA"/>
</dbReference>
<evidence type="ECO:0000313" key="3">
    <source>
        <dbReference type="Proteomes" id="UP001152321"/>
    </source>
</evidence>
<dbReference type="SUPFAM" id="SSF46689">
    <property type="entry name" value="Homeodomain-like"/>
    <property type="match status" value="1"/>
</dbReference>
<dbReference type="InterPro" id="IPR009057">
    <property type="entry name" value="Homeodomain-like_sf"/>
</dbReference>
<keyword evidence="3" id="KW-1185">Reference proteome</keyword>
<dbReference type="RefSeq" id="WP_277579771.1">
    <property type="nucleotide sequence ID" value="NZ_JANRMI010000009.1"/>
</dbReference>
<evidence type="ECO:0000256" key="1">
    <source>
        <dbReference type="SAM" id="Coils"/>
    </source>
</evidence>
<dbReference type="Gene3D" id="1.10.10.60">
    <property type="entry name" value="Homeodomain-like"/>
    <property type="match status" value="1"/>
</dbReference>
<dbReference type="Pfam" id="PF01527">
    <property type="entry name" value="HTH_Tnp_1"/>
    <property type="match status" value="1"/>
</dbReference>
<gene>
    <name evidence="2" type="ORF">NWE73_18090</name>
</gene>